<proteinExistence type="predicted"/>
<keyword evidence="2" id="KW-0813">Transport</keyword>
<dbReference type="Gene3D" id="1.20.1250.20">
    <property type="entry name" value="MFS general substrate transporter like domains"/>
    <property type="match status" value="1"/>
</dbReference>
<feature type="transmembrane region" description="Helical" evidence="7">
    <location>
        <begin position="21"/>
        <end position="46"/>
    </location>
</feature>
<feature type="transmembrane region" description="Helical" evidence="7">
    <location>
        <begin position="255"/>
        <end position="274"/>
    </location>
</feature>
<dbReference type="Pfam" id="PF07690">
    <property type="entry name" value="MFS_1"/>
    <property type="match status" value="1"/>
</dbReference>
<feature type="transmembrane region" description="Helical" evidence="7">
    <location>
        <begin position="84"/>
        <end position="102"/>
    </location>
</feature>
<comment type="subcellular location">
    <subcellularLocation>
        <location evidence="1">Cell membrane</location>
        <topology evidence="1">Multi-pass membrane protein</topology>
    </subcellularLocation>
</comment>
<evidence type="ECO:0000256" key="5">
    <source>
        <dbReference type="ARBA" id="ARBA00022989"/>
    </source>
</evidence>
<evidence type="ECO:0000256" key="4">
    <source>
        <dbReference type="ARBA" id="ARBA00022692"/>
    </source>
</evidence>
<dbReference type="SUPFAM" id="SSF103473">
    <property type="entry name" value="MFS general substrate transporter"/>
    <property type="match status" value="1"/>
</dbReference>
<dbReference type="InterPro" id="IPR050171">
    <property type="entry name" value="MFS_Transporters"/>
</dbReference>
<keyword evidence="5 7" id="KW-1133">Transmembrane helix</keyword>
<keyword evidence="3" id="KW-1003">Cell membrane</keyword>
<keyword evidence="4 7" id="KW-0812">Transmembrane</keyword>
<evidence type="ECO:0000256" key="1">
    <source>
        <dbReference type="ARBA" id="ARBA00004651"/>
    </source>
</evidence>
<evidence type="ECO:0000256" key="6">
    <source>
        <dbReference type="ARBA" id="ARBA00023136"/>
    </source>
</evidence>
<organism evidence="8 9">
    <name type="scientific">Paractinoplanes bogorensis</name>
    <dbReference type="NCBI Taxonomy" id="1610840"/>
    <lineage>
        <taxon>Bacteria</taxon>
        <taxon>Bacillati</taxon>
        <taxon>Actinomycetota</taxon>
        <taxon>Actinomycetes</taxon>
        <taxon>Micromonosporales</taxon>
        <taxon>Micromonosporaceae</taxon>
        <taxon>Paractinoplanes</taxon>
    </lineage>
</organism>
<keyword evidence="6 7" id="KW-0472">Membrane</keyword>
<evidence type="ECO:0000313" key="8">
    <source>
        <dbReference type="EMBL" id="MBU2668354.1"/>
    </source>
</evidence>
<dbReference type="PANTHER" id="PTHR23517:SF2">
    <property type="entry name" value="MULTIDRUG RESISTANCE PROTEIN MDTH"/>
    <property type="match status" value="1"/>
</dbReference>
<feature type="transmembrane region" description="Helical" evidence="7">
    <location>
        <begin position="313"/>
        <end position="337"/>
    </location>
</feature>
<dbReference type="EMBL" id="JAHKKG010000011">
    <property type="protein sequence ID" value="MBU2668354.1"/>
    <property type="molecule type" value="Genomic_DNA"/>
</dbReference>
<name>A0ABS5YY29_9ACTN</name>
<feature type="transmembrane region" description="Helical" evidence="7">
    <location>
        <begin position="357"/>
        <end position="375"/>
    </location>
</feature>
<feature type="transmembrane region" description="Helical" evidence="7">
    <location>
        <begin position="381"/>
        <end position="402"/>
    </location>
</feature>
<reference evidence="8 9" key="1">
    <citation type="submission" date="2021-06" db="EMBL/GenBank/DDBJ databases">
        <title>Actinoplanes lichenicola sp. nov., and Actinoplanes ovalisporus sp. nov., isolated from lichen in Thailand.</title>
        <authorList>
            <person name="Saeng-In P."/>
            <person name="Kanchanasin P."/>
            <person name="Yuki M."/>
            <person name="Kudo T."/>
            <person name="Ohkuma M."/>
            <person name="Phongsopitanun W."/>
            <person name="Tanasupawat S."/>
        </authorList>
    </citation>
    <scope>NUCLEOTIDE SEQUENCE [LARGE SCALE GENOMIC DNA]</scope>
    <source>
        <strain evidence="8 9">NBRC 110975</strain>
    </source>
</reference>
<keyword evidence="9" id="KW-1185">Reference proteome</keyword>
<evidence type="ECO:0000313" key="9">
    <source>
        <dbReference type="Proteomes" id="UP001519654"/>
    </source>
</evidence>
<dbReference type="InterPro" id="IPR036259">
    <property type="entry name" value="MFS_trans_sf"/>
</dbReference>
<protein>
    <submittedName>
        <fullName evidence="8">MFS transporter</fullName>
    </submittedName>
</protein>
<evidence type="ECO:0000256" key="3">
    <source>
        <dbReference type="ARBA" id="ARBA00022475"/>
    </source>
</evidence>
<feature type="transmembrane region" description="Helical" evidence="7">
    <location>
        <begin position="219"/>
        <end position="243"/>
    </location>
</feature>
<sequence>MGDLRGSLDKVLPPPGLPRRLAAQSALLGIGGGTFLTGSVVFFTLYAGLSPIQVGIGFSVAGLVGLVGSLPLGHLADRIGGRRSWVLGALGGAAVFALYPVTGGFWTFLALITAEAATDTLANAGRMVYMGAALAREDRVRTMAFARAYLNVGFTIGSGLGAAALALDSRSGLLILVLANAAGLALNALFVARMPAVHAAAGPTEARPSPWGVLRDHPYTALASLFGVLWLNATLFGEVVPLWAITMTDAPKPLLGVLFAINTIMAVALQVRATRGADSLAGSTRLLRWAALATVAACPVVALSGATHGWATIALLALTIVLLTATELWMSGAQWYLQTEIPPPAQRGAYMGASKSVGGVTKMLGPASLTFLAIHTGGWGWWVIAAIFVAAWAAATPIVAWVERTPRNGVPAALVR</sequence>
<feature type="transmembrane region" description="Helical" evidence="7">
    <location>
        <begin position="286"/>
        <end position="307"/>
    </location>
</feature>
<comment type="caution">
    <text evidence="8">The sequence shown here is derived from an EMBL/GenBank/DDBJ whole genome shotgun (WGS) entry which is preliminary data.</text>
</comment>
<accession>A0ABS5YY29</accession>
<dbReference type="Proteomes" id="UP001519654">
    <property type="component" value="Unassembled WGS sequence"/>
</dbReference>
<dbReference type="InterPro" id="IPR011701">
    <property type="entry name" value="MFS"/>
</dbReference>
<dbReference type="PANTHER" id="PTHR23517">
    <property type="entry name" value="RESISTANCE PROTEIN MDTM, PUTATIVE-RELATED-RELATED"/>
    <property type="match status" value="1"/>
</dbReference>
<dbReference type="RefSeq" id="WP_215792616.1">
    <property type="nucleotide sequence ID" value="NZ_JAHKKG010000011.1"/>
</dbReference>
<gene>
    <name evidence="8" type="ORF">KOI35_33060</name>
</gene>
<evidence type="ECO:0000256" key="2">
    <source>
        <dbReference type="ARBA" id="ARBA00022448"/>
    </source>
</evidence>
<feature type="transmembrane region" description="Helical" evidence="7">
    <location>
        <begin position="52"/>
        <end position="72"/>
    </location>
</feature>
<feature type="transmembrane region" description="Helical" evidence="7">
    <location>
        <begin position="173"/>
        <end position="192"/>
    </location>
</feature>
<feature type="transmembrane region" description="Helical" evidence="7">
    <location>
        <begin position="149"/>
        <end position="167"/>
    </location>
</feature>
<evidence type="ECO:0000256" key="7">
    <source>
        <dbReference type="SAM" id="Phobius"/>
    </source>
</evidence>